<dbReference type="Gene3D" id="3.40.30.10">
    <property type="entry name" value="Glutaredoxin"/>
    <property type="match status" value="1"/>
</dbReference>
<dbReference type="RefSeq" id="WP_036574996.1">
    <property type="nucleotide sequence ID" value="NZ_BBXV01000029.1"/>
</dbReference>
<dbReference type="EMBL" id="CCAX010000001">
    <property type="protein sequence ID" value="CDO03204.1"/>
    <property type="molecule type" value="Genomic_DNA"/>
</dbReference>
<organism evidence="1 3">
    <name type="scientific">Oceanobacillus picturae</name>
    <dbReference type="NCBI Taxonomy" id="171693"/>
    <lineage>
        <taxon>Bacteria</taxon>
        <taxon>Bacillati</taxon>
        <taxon>Bacillota</taxon>
        <taxon>Bacilli</taxon>
        <taxon>Bacillales</taxon>
        <taxon>Bacillaceae</taxon>
        <taxon>Oceanobacillus</taxon>
    </lineage>
</organism>
<dbReference type="PANTHER" id="PTHR33558">
    <property type="entry name" value="GLUTAREDOXIN-LIKE PROTEIN C5ORF63 HOMOLOG"/>
    <property type="match status" value="1"/>
</dbReference>
<evidence type="ECO:0000313" key="4">
    <source>
        <dbReference type="Proteomes" id="UP000052946"/>
    </source>
</evidence>
<evidence type="ECO:0000313" key="3">
    <source>
        <dbReference type="Proteomes" id="UP000028863"/>
    </source>
</evidence>
<evidence type="ECO:0000313" key="1">
    <source>
        <dbReference type="EMBL" id="CDO03204.1"/>
    </source>
</evidence>
<dbReference type="OrthoDB" id="32865at2"/>
<keyword evidence="3" id="KW-1185">Reference proteome</keyword>
<reference evidence="4" key="3">
    <citation type="submission" date="2015-07" db="EMBL/GenBank/DDBJ databases">
        <title>Draft Genome Sequence of Oceanobacillus picturae Heshi-B3 that Was Isolated from Fermented Rice Bran with Aging Salted Mackerel, Which Was Named Heshiko as Traditional Fermented Seafood in Japan.</title>
        <authorList>
            <person name="Akuzawa S."/>
            <person name="Nakagawa J."/>
            <person name="Kanekatsu T."/>
            <person name="Kanesaki Y."/>
            <person name="Suzuki T."/>
        </authorList>
    </citation>
    <scope>NUCLEOTIDE SEQUENCE [LARGE SCALE GENOMIC DNA]</scope>
    <source>
        <strain evidence="4">Heshi-B3</strain>
    </source>
</reference>
<sequence>MRNVILYTKNPCSLCDEAKMMLELLQKDYSFNLIERDIETNDEWMERYHLLIPCVIIGEESFDGSQIDWDTLVRALQNGE</sequence>
<reference evidence="1 3" key="1">
    <citation type="submission" date="2014-03" db="EMBL/GenBank/DDBJ databases">
        <title>Draft genome sequencing of Oceanobacillus picturae strain S1 isolated from human gut.</title>
        <authorList>
            <person name="Croce O."/>
            <person name="Lagier J.C."/>
            <person name="Raoult D."/>
        </authorList>
    </citation>
    <scope>NUCLEOTIDE SEQUENCE [LARGE SCALE GENOMIC DNA]</scope>
    <source>
        <strain evidence="1 3">S1</strain>
    </source>
</reference>
<dbReference type="Proteomes" id="UP000028863">
    <property type="component" value="Unassembled WGS sequence"/>
</dbReference>
<proteinExistence type="predicted"/>
<reference evidence="2 4" key="4">
    <citation type="journal article" date="2016" name="Genome Announc.">
        <title>Draft Genome Sequence of Oceanobacillus picturae Heshi-B3, Isolated from Fermented Rice Bran in a Traditional Japanese Seafood Dish.</title>
        <authorList>
            <person name="Akuzawa S."/>
            <person name="Nagaoka J."/>
            <person name="Kanekatsu M."/>
            <person name="Kanesaki Y."/>
            <person name="Suzuki T."/>
        </authorList>
    </citation>
    <scope>NUCLEOTIDE SEQUENCE [LARGE SCALE GENOMIC DNA]</scope>
    <source>
        <strain evidence="2 4">Heshi-B3</strain>
    </source>
</reference>
<dbReference type="Proteomes" id="UP000052946">
    <property type="component" value="Unassembled WGS sequence"/>
</dbReference>
<name>W9ABV1_9BACI</name>
<dbReference type="eggNOG" id="COG0695">
    <property type="taxonomic scope" value="Bacteria"/>
</dbReference>
<dbReference type="PANTHER" id="PTHR33558:SF1">
    <property type="entry name" value="GLUTAREDOXIN-LIKE PROTEIN C5ORF63 HOMOLOG"/>
    <property type="match status" value="1"/>
</dbReference>
<dbReference type="STRING" id="171693.BN988_01708"/>
<dbReference type="EMBL" id="BBXV01000029">
    <property type="protein sequence ID" value="GAQ18545.1"/>
    <property type="molecule type" value="Genomic_DNA"/>
</dbReference>
<gene>
    <name evidence="1" type="ORF">BN988_01708</name>
    <name evidence="2" type="ORF">OPHB3_2486</name>
</gene>
<reference evidence="1 3" key="2">
    <citation type="submission" date="2014-03" db="EMBL/GenBank/DDBJ databases">
        <authorList>
            <person name="Urmite Genomes U."/>
        </authorList>
    </citation>
    <scope>NUCLEOTIDE SEQUENCE [LARGE SCALE GENOMIC DNA]</scope>
    <source>
        <strain evidence="1 3">S1</strain>
    </source>
</reference>
<dbReference type="Pfam" id="PF05768">
    <property type="entry name" value="Glrx-like"/>
    <property type="match status" value="1"/>
</dbReference>
<dbReference type="SUPFAM" id="SSF52833">
    <property type="entry name" value="Thioredoxin-like"/>
    <property type="match status" value="1"/>
</dbReference>
<dbReference type="InterPro" id="IPR008554">
    <property type="entry name" value="Glutaredoxin-like"/>
</dbReference>
<dbReference type="AlphaFoldDB" id="W9ABV1"/>
<comment type="caution">
    <text evidence="1">The sequence shown here is derived from an EMBL/GenBank/DDBJ whole genome shotgun (WGS) entry which is preliminary data.</text>
</comment>
<dbReference type="PROSITE" id="PS51354">
    <property type="entry name" value="GLUTAREDOXIN_2"/>
    <property type="match status" value="1"/>
</dbReference>
<protein>
    <submittedName>
        <fullName evidence="2">Glutaredoxin</fullName>
    </submittedName>
</protein>
<accession>W9ABV1</accession>
<dbReference type="InterPro" id="IPR036249">
    <property type="entry name" value="Thioredoxin-like_sf"/>
</dbReference>
<dbReference type="InterPro" id="IPR052565">
    <property type="entry name" value="Glutaredoxin-like_YDR286C"/>
</dbReference>
<evidence type="ECO:0000313" key="2">
    <source>
        <dbReference type="EMBL" id="GAQ18545.1"/>
    </source>
</evidence>